<feature type="compositionally biased region" description="Polar residues" evidence="7">
    <location>
        <begin position="151"/>
        <end position="162"/>
    </location>
</feature>
<dbReference type="GO" id="GO:0005686">
    <property type="term" value="C:U2 snRNP"/>
    <property type="evidence" value="ECO:0007669"/>
    <property type="project" value="TreeGrafter"/>
</dbReference>
<dbReference type="InterPro" id="IPR034393">
    <property type="entry name" value="TatSF1-like"/>
</dbReference>
<sequence length="442" mass="49951">MENKTSMPTRTPTAGAINQSENAQETPSFIDPRVHFDKTTSKWQFEDDDGREYEWIESKQTWTPIIDESLWAAQQTAYRVDGVDENVLPRFHSCVPSPSLSLESTVTDVASTPQSPVPSNSKKDKKQIKLEKQLQRKNASNNKRTRDPADETNSSVPQRNTAVYVSRLPSDTTLEELKECFSRAGLILVDEENRPKIKLYKDESTGMFNGSALIVFLKPESVELAIRLFDDASLRLGSAPEQDRMQVSRAEFSHKKPVGPHPAGSTRNNASSSSASSSLDQQRKKRAKKVEKLKSKLEEWDSDDDQANPRAPPPRFAKIVVLKHMFTLAELQEDPTLLIDLKEDVREECELLGEVTNVTLYDLESDGIMTVKFKEPIAAHACILKMNHRFFAGRQVEAFLYDGKHRYRKSGPGTNASTTDNGDTDLEEKKRLEEFAKFLEEQ</sequence>
<feature type="compositionally biased region" description="Polar residues" evidence="7">
    <location>
        <begin position="105"/>
        <end position="120"/>
    </location>
</feature>
<feature type="region of interest" description="Disordered" evidence="7">
    <location>
        <begin position="240"/>
        <end position="292"/>
    </location>
</feature>
<dbReference type="OrthoDB" id="10258585at2759"/>
<dbReference type="SMART" id="SM00360">
    <property type="entry name" value="RRM"/>
    <property type="match status" value="2"/>
</dbReference>
<keyword evidence="2" id="KW-0507">mRNA processing</keyword>
<name>A0A0L6V565_9BASI</name>
<keyword evidence="5" id="KW-0508">mRNA splicing</keyword>
<keyword evidence="3" id="KW-0677">Repeat</keyword>
<dbReference type="Proteomes" id="UP000037035">
    <property type="component" value="Unassembled WGS sequence"/>
</dbReference>
<comment type="similarity">
    <text evidence="1">Belongs to the HTATSF1 family.</text>
</comment>
<protein>
    <recommendedName>
        <fullName evidence="8">RRM domain-containing protein</fullName>
    </recommendedName>
</protein>
<dbReference type="FunFam" id="3.30.70.330:FF:000105">
    <property type="entry name" value="HIV Tat-specific factor 1 homolog"/>
    <property type="match status" value="1"/>
</dbReference>
<dbReference type="GO" id="GO:0003723">
    <property type="term" value="F:RNA binding"/>
    <property type="evidence" value="ECO:0007669"/>
    <property type="project" value="UniProtKB-UniRule"/>
</dbReference>
<dbReference type="PROSITE" id="PS50102">
    <property type="entry name" value="RRM"/>
    <property type="match status" value="1"/>
</dbReference>
<dbReference type="Pfam" id="PF00076">
    <property type="entry name" value="RRM_1"/>
    <property type="match status" value="1"/>
</dbReference>
<proteinExistence type="inferred from homology"/>
<dbReference type="VEuPathDB" id="FungiDB:VP01_2540g4"/>
<evidence type="ECO:0000313" key="10">
    <source>
        <dbReference type="Proteomes" id="UP000037035"/>
    </source>
</evidence>
<dbReference type="InterPro" id="IPR034392">
    <property type="entry name" value="TatSF1-like_RRM1"/>
</dbReference>
<dbReference type="AlphaFoldDB" id="A0A0L6V565"/>
<gene>
    <name evidence="9" type="ORF">VP01_2540g4</name>
</gene>
<feature type="compositionally biased region" description="Polar residues" evidence="7">
    <location>
        <begin position="1"/>
        <end position="27"/>
    </location>
</feature>
<evidence type="ECO:0000313" key="9">
    <source>
        <dbReference type="EMBL" id="KNZ55926.1"/>
    </source>
</evidence>
<dbReference type="PANTHER" id="PTHR15608:SF0">
    <property type="entry name" value="HIV TAT-SPECIFIC FACTOR 1"/>
    <property type="match status" value="1"/>
</dbReference>
<feature type="compositionally biased region" description="Basic and acidic residues" evidence="7">
    <location>
        <begin position="241"/>
        <end position="254"/>
    </location>
</feature>
<evidence type="ECO:0000256" key="6">
    <source>
        <dbReference type="PROSITE-ProRule" id="PRU00176"/>
    </source>
</evidence>
<feature type="region of interest" description="Disordered" evidence="7">
    <location>
        <begin position="1"/>
        <end position="29"/>
    </location>
</feature>
<evidence type="ECO:0000256" key="7">
    <source>
        <dbReference type="SAM" id="MobiDB-lite"/>
    </source>
</evidence>
<evidence type="ECO:0000256" key="5">
    <source>
        <dbReference type="ARBA" id="ARBA00023187"/>
    </source>
</evidence>
<accession>A0A0L6V565</accession>
<dbReference type="GO" id="GO:0005684">
    <property type="term" value="C:U2-type spliceosomal complex"/>
    <property type="evidence" value="ECO:0007669"/>
    <property type="project" value="TreeGrafter"/>
</dbReference>
<evidence type="ECO:0000256" key="1">
    <source>
        <dbReference type="ARBA" id="ARBA00007747"/>
    </source>
</evidence>
<dbReference type="CDD" id="cd12281">
    <property type="entry name" value="RRM1_TatSF1_like"/>
    <property type="match status" value="1"/>
</dbReference>
<dbReference type="Gene3D" id="3.30.70.330">
    <property type="match status" value="2"/>
</dbReference>
<dbReference type="InterPro" id="IPR000504">
    <property type="entry name" value="RRM_dom"/>
</dbReference>
<dbReference type="InterPro" id="IPR035979">
    <property type="entry name" value="RBD_domain_sf"/>
</dbReference>
<evidence type="ECO:0000256" key="4">
    <source>
        <dbReference type="ARBA" id="ARBA00022884"/>
    </source>
</evidence>
<dbReference type="PANTHER" id="PTHR15608">
    <property type="entry name" value="SPLICING FACTOR U2AF-ASSOCIATED PROTEIN 2"/>
    <property type="match status" value="1"/>
</dbReference>
<keyword evidence="4 6" id="KW-0694">RNA-binding</keyword>
<dbReference type="STRING" id="27349.A0A0L6V565"/>
<organism evidence="9 10">
    <name type="scientific">Puccinia sorghi</name>
    <dbReference type="NCBI Taxonomy" id="27349"/>
    <lineage>
        <taxon>Eukaryota</taxon>
        <taxon>Fungi</taxon>
        <taxon>Dikarya</taxon>
        <taxon>Basidiomycota</taxon>
        <taxon>Pucciniomycotina</taxon>
        <taxon>Pucciniomycetes</taxon>
        <taxon>Pucciniales</taxon>
        <taxon>Pucciniaceae</taxon>
        <taxon>Puccinia</taxon>
    </lineage>
</organism>
<feature type="region of interest" description="Disordered" evidence="7">
    <location>
        <begin position="105"/>
        <end position="162"/>
    </location>
</feature>
<feature type="domain" description="RRM" evidence="8">
    <location>
        <begin position="161"/>
        <end position="252"/>
    </location>
</feature>
<reference evidence="9 10" key="1">
    <citation type="submission" date="2015-08" db="EMBL/GenBank/DDBJ databases">
        <title>Next Generation Sequencing and Analysis of the Genome of Puccinia sorghi L Schw, the Causal Agent of Maize Common Rust.</title>
        <authorList>
            <person name="Rochi L."/>
            <person name="Burguener G."/>
            <person name="Darino M."/>
            <person name="Turjanski A."/>
            <person name="Kreff E."/>
            <person name="Dieguez M.J."/>
            <person name="Sacco F."/>
        </authorList>
    </citation>
    <scope>NUCLEOTIDE SEQUENCE [LARGE SCALE GENOMIC DNA]</scope>
    <source>
        <strain evidence="9 10">RO10H11247</strain>
    </source>
</reference>
<dbReference type="CDD" id="cd12285">
    <property type="entry name" value="RRM3_RBM39_like"/>
    <property type="match status" value="1"/>
</dbReference>
<dbReference type="EMBL" id="LAVV01007437">
    <property type="protein sequence ID" value="KNZ55926.1"/>
    <property type="molecule type" value="Genomic_DNA"/>
</dbReference>
<dbReference type="SUPFAM" id="SSF54928">
    <property type="entry name" value="RNA-binding domain, RBD"/>
    <property type="match status" value="2"/>
</dbReference>
<evidence type="ECO:0000256" key="2">
    <source>
        <dbReference type="ARBA" id="ARBA00022664"/>
    </source>
</evidence>
<keyword evidence="10" id="KW-1185">Reference proteome</keyword>
<comment type="caution">
    <text evidence="9">The sequence shown here is derived from an EMBL/GenBank/DDBJ whole genome shotgun (WGS) entry which is preliminary data.</text>
</comment>
<dbReference type="GO" id="GO:0000398">
    <property type="term" value="P:mRNA splicing, via spliceosome"/>
    <property type="evidence" value="ECO:0007669"/>
    <property type="project" value="InterPro"/>
</dbReference>
<evidence type="ECO:0000259" key="8">
    <source>
        <dbReference type="PROSITE" id="PS50102"/>
    </source>
</evidence>
<evidence type="ECO:0000256" key="3">
    <source>
        <dbReference type="ARBA" id="ARBA00022737"/>
    </source>
</evidence>
<dbReference type="InterPro" id="IPR012677">
    <property type="entry name" value="Nucleotide-bd_a/b_plait_sf"/>
</dbReference>